<comment type="caution">
    <text evidence="2">The sequence shown here is derived from an EMBL/GenBank/DDBJ whole genome shotgun (WGS) entry which is preliminary data.</text>
</comment>
<gene>
    <name evidence="2" type="ORF">PoB_004600900</name>
</gene>
<dbReference type="Proteomes" id="UP000735302">
    <property type="component" value="Unassembled WGS sequence"/>
</dbReference>
<reference evidence="2 3" key="1">
    <citation type="journal article" date="2021" name="Elife">
        <title>Chloroplast acquisition without the gene transfer in kleptoplastic sea slugs, Plakobranchus ocellatus.</title>
        <authorList>
            <person name="Maeda T."/>
            <person name="Takahashi S."/>
            <person name="Yoshida T."/>
            <person name="Shimamura S."/>
            <person name="Takaki Y."/>
            <person name="Nagai Y."/>
            <person name="Toyoda A."/>
            <person name="Suzuki Y."/>
            <person name="Arimoto A."/>
            <person name="Ishii H."/>
            <person name="Satoh N."/>
            <person name="Nishiyama T."/>
            <person name="Hasebe M."/>
            <person name="Maruyama T."/>
            <person name="Minagawa J."/>
            <person name="Obokata J."/>
            <person name="Shigenobu S."/>
        </authorList>
    </citation>
    <scope>NUCLEOTIDE SEQUENCE [LARGE SCALE GENOMIC DNA]</scope>
</reference>
<proteinExistence type="predicted"/>
<feature type="region of interest" description="Disordered" evidence="1">
    <location>
        <begin position="305"/>
        <end position="330"/>
    </location>
</feature>
<protein>
    <submittedName>
        <fullName evidence="2">Uncharacterized protein</fullName>
    </submittedName>
</protein>
<evidence type="ECO:0000256" key="1">
    <source>
        <dbReference type="SAM" id="MobiDB-lite"/>
    </source>
</evidence>
<name>A0AAV4BHC6_9GAST</name>
<organism evidence="2 3">
    <name type="scientific">Plakobranchus ocellatus</name>
    <dbReference type="NCBI Taxonomy" id="259542"/>
    <lineage>
        <taxon>Eukaryota</taxon>
        <taxon>Metazoa</taxon>
        <taxon>Spiralia</taxon>
        <taxon>Lophotrochozoa</taxon>
        <taxon>Mollusca</taxon>
        <taxon>Gastropoda</taxon>
        <taxon>Heterobranchia</taxon>
        <taxon>Euthyneura</taxon>
        <taxon>Panpulmonata</taxon>
        <taxon>Sacoglossa</taxon>
        <taxon>Placobranchoidea</taxon>
        <taxon>Plakobranchidae</taxon>
        <taxon>Plakobranchus</taxon>
    </lineage>
</organism>
<evidence type="ECO:0000313" key="3">
    <source>
        <dbReference type="Proteomes" id="UP000735302"/>
    </source>
</evidence>
<sequence>MALAFVAPVSCDRAYALVMTDSSEDQYKKVQVLPHPHDLDYPLGYSKSFRCYASSCQVVNPNGLDPPCGMDSARGYATSHRVVYPTSLDPPRGIDSALAASAPAFCEPESSQPTYASLFQGFNPNSLDPPCGVCSVLATSAPVFCEPESSQPPYASSCQVVTSYGPDPPYGVDSAPEYATFHRVVNPHSLDPLQKRLTVNGLNSPGVLFTLNGLDPPVVLLTVNGLDPPKFLLPMNGWECSQQNPPLPDQGIKGLTTGIQHFAKAMPYTLLLHCHLLFGSAPTIKPSAALPSAFQEVGSQWSPGFSNGGVQRSHQDLKRSTKRKTPKTVREAVPIPPVTSVPSATPELTAVQNLRVTMAKEKTRTVECVPSTPVSDSSAPKLRKCPVPGMLLQGALVQGTFLEDTPL</sequence>
<dbReference type="EMBL" id="BLXT01005065">
    <property type="protein sequence ID" value="GFO19504.1"/>
    <property type="molecule type" value="Genomic_DNA"/>
</dbReference>
<accession>A0AAV4BHC6</accession>
<evidence type="ECO:0000313" key="2">
    <source>
        <dbReference type="EMBL" id="GFO19504.1"/>
    </source>
</evidence>
<dbReference type="AlphaFoldDB" id="A0AAV4BHC6"/>
<keyword evidence="3" id="KW-1185">Reference proteome</keyword>